<dbReference type="Proteomes" id="UP000549113">
    <property type="component" value="Unassembled WGS sequence"/>
</dbReference>
<evidence type="ECO:0000256" key="2">
    <source>
        <dbReference type="SAM" id="Phobius"/>
    </source>
</evidence>
<feature type="transmembrane region" description="Helical" evidence="2">
    <location>
        <begin position="7"/>
        <end position="33"/>
    </location>
</feature>
<dbReference type="Pfam" id="PF13559">
    <property type="entry name" value="DUF4129"/>
    <property type="match status" value="1"/>
</dbReference>
<keyword evidence="2" id="KW-0472">Membrane</keyword>
<evidence type="ECO:0000313" key="5">
    <source>
        <dbReference type="Proteomes" id="UP000549113"/>
    </source>
</evidence>
<keyword evidence="2" id="KW-0812">Transmembrane</keyword>
<keyword evidence="5" id="KW-1185">Reference proteome</keyword>
<evidence type="ECO:0000256" key="1">
    <source>
        <dbReference type="SAM" id="MobiDB-lite"/>
    </source>
</evidence>
<feature type="transmembrane region" description="Helical" evidence="2">
    <location>
        <begin position="76"/>
        <end position="97"/>
    </location>
</feature>
<evidence type="ECO:0000259" key="3">
    <source>
        <dbReference type="Pfam" id="PF13559"/>
    </source>
</evidence>
<sequence>MRGRTQTIAAILVGGVVIVAIAFGSTMSLPALVTSLPTSAPAPVPTGAPTPELPEGSPMPEATFEGSGDSVSGLPIVQTLATLAAIAVALLVAALIVRVARRLAAQESHDPIDDVVEEPLIDVQDVQEVLRAAREQIGVDDDPNRVVVRCWEALEAIAADAGVVRNESDTATEYVVDMLGRLDLPADPARRLSRLYAAALFSRERLPGAAVAEARECLDRLDSAVHRRVGRS</sequence>
<feature type="domain" description="Protein-glutamine gamma-glutamyltransferase-like C-terminal" evidence="3">
    <location>
        <begin position="150"/>
        <end position="219"/>
    </location>
</feature>
<keyword evidence="2" id="KW-1133">Transmembrane helix</keyword>
<feature type="compositionally biased region" description="Pro residues" evidence="1">
    <location>
        <begin position="40"/>
        <end position="52"/>
    </location>
</feature>
<dbReference type="EMBL" id="JACIFH010000001">
    <property type="protein sequence ID" value="MBB4139091.1"/>
    <property type="molecule type" value="Genomic_DNA"/>
</dbReference>
<dbReference type="RefSeq" id="WP_183498789.1">
    <property type="nucleotide sequence ID" value="NZ_BAABCO010000001.1"/>
</dbReference>
<gene>
    <name evidence="4" type="ORF">BKA10_000885</name>
</gene>
<accession>A0AA40SMR9</accession>
<dbReference type="InterPro" id="IPR025403">
    <property type="entry name" value="TgpA-like_C"/>
</dbReference>
<evidence type="ECO:0000313" key="4">
    <source>
        <dbReference type="EMBL" id="MBB4139091.1"/>
    </source>
</evidence>
<proteinExistence type="predicted"/>
<name>A0AA40SMR9_9MICO</name>
<reference evidence="4 5" key="1">
    <citation type="submission" date="2020-08" db="EMBL/GenBank/DDBJ databases">
        <title>Sequencing the genomes of 1000 actinobacteria strains.</title>
        <authorList>
            <person name="Klenk H.-P."/>
        </authorList>
    </citation>
    <scope>NUCLEOTIDE SEQUENCE [LARGE SCALE GENOMIC DNA]</scope>
    <source>
        <strain evidence="4 5">DSM 19600</strain>
    </source>
</reference>
<comment type="caution">
    <text evidence="4">The sequence shown here is derived from an EMBL/GenBank/DDBJ whole genome shotgun (WGS) entry which is preliminary data.</text>
</comment>
<organism evidence="4 5">
    <name type="scientific">Microbacterium invictum</name>
    <dbReference type="NCBI Taxonomy" id="515415"/>
    <lineage>
        <taxon>Bacteria</taxon>
        <taxon>Bacillati</taxon>
        <taxon>Actinomycetota</taxon>
        <taxon>Actinomycetes</taxon>
        <taxon>Micrococcales</taxon>
        <taxon>Microbacteriaceae</taxon>
        <taxon>Microbacterium</taxon>
    </lineage>
</organism>
<dbReference type="AlphaFoldDB" id="A0AA40SMR9"/>
<feature type="region of interest" description="Disordered" evidence="1">
    <location>
        <begin position="39"/>
        <end position="68"/>
    </location>
</feature>
<protein>
    <recommendedName>
        <fullName evidence="3">Protein-glutamine gamma-glutamyltransferase-like C-terminal domain-containing protein</fullName>
    </recommendedName>
</protein>